<feature type="compositionally biased region" description="Basic and acidic residues" evidence="12">
    <location>
        <begin position="483"/>
        <end position="503"/>
    </location>
</feature>
<organism evidence="14 15">
    <name type="scientific">Metschnikowia bicuspidata</name>
    <dbReference type="NCBI Taxonomy" id="27322"/>
    <lineage>
        <taxon>Eukaryota</taxon>
        <taxon>Fungi</taxon>
        <taxon>Dikarya</taxon>
        <taxon>Ascomycota</taxon>
        <taxon>Saccharomycotina</taxon>
        <taxon>Pichiomycetes</taxon>
        <taxon>Metschnikowiaceae</taxon>
        <taxon>Metschnikowia</taxon>
    </lineage>
</organism>
<dbReference type="GO" id="GO:0007015">
    <property type="term" value="P:actin filament organization"/>
    <property type="evidence" value="ECO:0007669"/>
    <property type="project" value="TreeGrafter"/>
</dbReference>
<comment type="catalytic activity">
    <reaction evidence="10">
        <text>L-threonyl-[protein] + ATP = O-phospho-L-threonyl-[protein] + ADP + H(+)</text>
        <dbReference type="Rhea" id="RHEA:46608"/>
        <dbReference type="Rhea" id="RHEA-COMP:11060"/>
        <dbReference type="Rhea" id="RHEA-COMP:11605"/>
        <dbReference type="ChEBI" id="CHEBI:15378"/>
        <dbReference type="ChEBI" id="CHEBI:30013"/>
        <dbReference type="ChEBI" id="CHEBI:30616"/>
        <dbReference type="ChEBI" id="CHEBI:61977"/>
        <dbReference type="ChEBI" id="CHEBI:456216"/>
        <dbReference type="EC" id="2.7.11.1"/>
    </reaction>
</comment>
<feature type="region of interest" description="Disordered" evidence="12">
    <location>
        <begin position="568"/>
        <end position="604"/>
    </location>
</feature>
<keyword evidence="4" id="KW-0723">Serine/threonine-protein kinase</keyword>
<accession>A0A4P9ZL36</accession>
<keyword evidence="7" id="KW-0547">Nucleotide-binding</keyword>
<evidence type="ECO:0000313" key="15">
    <source>
        <dbReference type="Proteomes" id="UP000268321"/>
    </source>
</evidence>
<keyword evidence="9" id="KW-0067">ATP-binding</keyword>
<evidence type="ECO:0000256" key="9">
    <source>
        <dbReference type="ARBA" id="ARBA00022840"/>
    </source>
</evidence>
<evidence type="ECO:0000256" key="4">
    <source>
        <dbReference type="ARBA" id="ARBA00022527"/>
    </source>
</evidence>
<evidence type="ECO:0000256" key="6">
    <source>
        <dbReference type="ARBA" id="ARBA00022679"/>
    </source>
</evidence>
<dbReference type="PANTHER" id="PTHR22967:SF57">
    <property type="entry name" value="AUXILIN, ISOFORM A-RELATED"/>
    <property type="match status" value="1"/>
</dbReference>
<dbReference type="PROSITE" id="PS50011">
    <property type="entry name" value="PROTEIN_KINASE_DOM"/>
    <property type="match status" value="1"/>
</dbReference>
<feature type="region of interest" description="Disordered" evidence="12">
    <location>
        <begin position="480"/>
        <end position="507"/>
    </location>
</feature>
<comment type="subcellular location">
    <subcellularLocation>
        <location evidence="1">Cytoplasm</location>
    </subcellularLocation>
</comment>
<feature type="compositionally biased region" description="Basic residues" evidence="12">
    <location>
        <begin position="583"/>
        <end position="596"/>
    </location>
</feature>
<evidence type="ECO:0000256" key="11">
    <source>
        <dbReference type="ARBA" id="ARBA00048679"/>
    </source>
</evidence>
<evidence type="ECO:0000256" key="12">
    <source>
        <dbReference type="SAM" id="MobiDB-lite"/>
    </source>
</evidence>
<evidence type="ECO:0000256" key="5">
    <source>
        <dbReference type="ARBA" id="ARBA00022553"/>
    </source>
</evidence>
<gene>
    <name evidence="14" type="ORF">METBISCDRAFT_11508</name>
</gene>
<dbReference type="GO" id="GO:0004674">
    <property type="term" value="F:protein serine/threonine kinase activity"/>
    <property type="evidence" value="ECO:0007669"/>
    <property type="project" value="UniProtKB-KW"/>
</dbReference>
<keyword evidence="15" id="KW-1185">Reference proteome</keyword>
<proteinExistence type="predicted"/>
<dbReference type="AlphaFoldDB" id="A0A4P9ZL36"/>
<dbReference type="InterPro" id="IPR008271">
    <property type="entry name" value="Ser/Thr_kinase_AS"/>
</dbReference>
<evidence type="ECO:0000256" key="7">
    <source>
        <dbReference type="ARBA" id="ARBA00022741"/>
    </source>
</evidence>
<reference evidence="15" key="1">
    <citation type="journal article" date="2018" name="Nat. Microbiol.">
        <title>Leveraging single-cell genomics to expand the fungal tree of life.</title>
        <authorList>
            <person name="Ahrendt S.R."/>
            <person name="Quandt C.A."/>
            <person name="Ciobanu D."/>
            <person name="Clum A."/>
            <person name="Salamov A."/>
            <person name="Andreopoulos B."/>
            <person name="Cheng J.F."/>
            <person name="Woyke T."/>
            <person name="Pelin A."/>
            <person name="Henrissat B."/>
            <person name="Reynolds N.K."/>
            <person name="Benny G.L."/>
            <person name="Smith M.E."/>
            <person name="James T.Y."/>
            <person name="Grigoriev I.V."/>
        </authorList>
    </citation>
    <scope>NUCLEOTIDE SEQUENCE [LARGE SCALE GENOMIC DNA]</scope>
    <source>
        <strain evidence="15">Baker2002</strain>
    </source>
</reference>
<protein>
    <recommendedName>
        <fullName evidence="2">non-specific serine/threonine protein kinase</fullName>
        <ecNumber evidence="2">2.7.11.1</ecNumber>
    </recommendedName>
</protein>
<name>A0A4P9ZL36_9ASCO</name>
<dbReference type="OrthoDB" id="2018507at2759"/>
<dbReference type="FunFam" id="1.10.510.10:FF:000441">
    <property type="entry name" value="Serine/threonine protein kinase"/>
    <property type="match status" value="1"/>
</dbReference>
<dbReference type="EC" id="2.7.11.1" evidence="2"/>
<keyword evidence="6" id="KW-0808">Transferase</keyword>
<dbReference type="SUPFAM" id="SSF56112">
    <property type="entry name" value="Protein kinase-like (PK-like)"/>
    <property type="match status" value="1"/>
</dbReference>
<evidence type="ECO:0000256" key="10">
    <source>
        <dbReference type="ARBA" id="ARBA00047899"/>
    </source>
</evidence>
<evidence type="ECO:0000256" key="2">
    <source>
        <dbReference type="ARBA" id="ARBA00012513"/>
    </source>
</evidence>
<dbReference type="GO" id="GO:0005737">
    <property type="term" value="C:cytoplasm"/>
    <property type="evidence" value="ECO:0007669"/>
    <property type="project" value="UniProtKB-SubCell"/>
</dbReference>
<dbReference type="PANTHER" id="PTHR22967">
    <property type="entry name" value="SERINE/THREONINE PROTEIN KINASE"/>
    <property type="match status" value="1"/>
</dbReference>
<evidence type="ECO:0000256" key="8">
    <source>
        <dbReference type="ARBA" id="ARBA00022777"/>
    </source>
</evidence>
<evidence type="ECO:0000313" key="14">
    <source>
        <dbReference type="EMBL" id="RKP32900.1"/>
    </source>
</evidence>
<keyword evidence="5" id="KW-0597">Phosphoprotein</keyword>
<dbReference type="InterPro" id="IPR011009">
    <property type="entry name" value="Kinase-like_dom_sf"/>
</dbReference>
<evidence type="ECO:0000259" key="13">
    <source>
        <dbReference type="PROSITE" id="PS50011"/>
    </source>
</evidence>
<comment type="catalytic activity">
    <reaction evidence="11">
        <text>L-seryl-[protein] + ATP = O-phospho-L-seryl-[protein] + ADP + H(+)</text>
        <dbReference type="Rhea" id="RHEA:17989"/>
        <dbReference type="Rhea" id="RHEA-COMP:9863"/>
        <dbReference type="Rhea" id="RHEA-COMP:11604"/>
        <dbReference type="ChEBI" id="CHEBI:15378"/>
        <dbReference type="ChEBI" id="CHEBI:29999"/>
        <dbReference type="ChEBI" id="CHEBI:30616"/>
        <dbReference type="ChEBI" id="CHEBI:83421"/>
        <dbReference type="ChEBI" id="CHEBI:456216"/>
        <dbReference type="EC" id="2.7.11.1"/>
    </reaction>
</comment>
<dbReference type="GO" id="GO:0005524">
    <property type="term" value="F:ATP binding"/>
    <property type="evidence" value="ECO:0007669"/>
    <property type="project" value="UniProtKB-KW"/>
</dbReference>
<dbReference type="Gene3D" id="1.10.510.10">
    <property type="entry name" value="Transferase(Phosphotransferase) domain 1"/>
    <property type="match status" value="1"/>
</dbReference>
<dbReference type="GO" id="GO:0000147">
    <property type="term" value="P:actin cortical patch assembly"/>
    <property type="evidence" value="ECO:0007669"/>
    <property type="project" value="TreeGrafter"/>
</dbReference>
<dbReference type="Pfam" id="PF00069">
    <property type="entry name" value="Pkinase"/>
    <property type="match status" value="1"/>
</dbReference>
<sequence length="631" mass="71649">MNQTPANAFLPGTIHTVGSHQVSILKYISQGGFAYVYTCNIEPPFRNEHVACLKRVVVPNKAQLTLLRQEVDAMKRLRGNAHIVSYIDSHASRLPSQSPDQTQQYEVLLLMEYCSGLGLIDFMNTRLTQRLSEREVLSIMSQITTAVAMCHHLEPPIIHRDIKIENVLVDGNGTYKLCDFGSAVNYAKVPSNQQELQLLYDDIMQHTTPQYRAPEMIDLSRALPIDDKSDVWALGIFLYKLCYFTTPFELPNQRSIQDLEQLILACLKGLRFSLSPRYSSRLQNVINCCLREDPRRRPNALQLLQEVCKMQNISVLPEVIPYSVKVQHMNSISLANPPEHKLMPLKLEDEHKKKAPTDSSGDVFSKIDKSMLLKIWSNPSLKPSPKSEIYHGTRGSFSSNSLHDIVEQQVKATSQELSNMRKYDDRGQDTIEFLRSKEEAGITSRQNTGGSIKASIRNGLRNFSTGGSIKSQRSVAVNFTNHFGKENNQEDTTKSSGKDEPKKRFSIQRRVQQLLYNKDKKAAKTATGYGRYTDQDDISAINKYERTNSVKSNLKPPPCPPSLLYRIPKEQFEAQSPNTTQKEKKRPPPKPLKPQHLKVDESGNFSKTSEIFLPDLDDLEKVFSQRYPSYV</sequence>
<dbReference type="Proteomes" id="UP000268321">
    <property type="component" value="Unassembled WGS sequence"/>
</dbReference>
<keyword evidence="8 14" id="KW-0418">Kinase</keyword>
<feature type="domain" description="Protein kinase" evidence="13">
    <location>
        <begin position="22"/>
        <end position="313"/>
    </location>
</feature>
<dbReference type="EMBL" id="ML004429">
    <property type="protein sequence ID" value="RKP32900.1"/>
    <property type="molecule type" value="Genomic_DNA"/>
</dbReference>
<evidence type="ECO:0000256" key="1">
    <source>
        <dbReference type="ARBA" id="ARBA00004496"/>
    </source>
</evidence>
<dbReference type="InterPro" id="IPR000719">
    <property type="entry name" value="Prot_kinase_dom"/>
</dbReference>
<keyword evidence="3" id="KW-0963">Cytoplasm</keyword>
<dbReference type="PROSITE" id="PS00108">
    <property type="entry name" value="PROTEIN_KINASE_ST"/>
    <property type="match status" value="1"/>
</dbReference>
<dbReference type="SMART" id="SM00220">
    <property type="entry name" value="S_TKc"/>
    <property type="match status" value="1"/>
</dbReference>
<evidence type="ECO:0000256" key="3">
    <source>
        <dbReference type="ARBA" id="ARBA00022490"/>
    </source>
</evidence>